<accession>A0AAV4WW03</accession>
<dbReference type="EMBL" id="BPLR01016743">
    <property type="protein sequence ID" value="GIY86105.1"/>
    <property type="molecule type" value="Genomic_DNA"/>
</dbReference>
<proteinExistence type="predicted"/>
<reference evidence="1 2" key="1">
    <citation type="submission" date="2021-06" db="EMBL/GenBank/DDBJ databases">
        <title>Caerostris extrusa draft genome.</title>
        <authorList>
            <person name="Kono N."/>
            <person name="Arakawa K."/>
        </authorList>
    </citation>
    <scope>NUCLEOTIDE SEQUENCE [LARGE SCALE GENOMIC DNA]</scope>
</reference>
<sequence length="90" mass="10295">MVYEALYSTQKPKRTTSCAKRLSKKPEHEVCLLRDVVALDALHISVLQCSGCRRELLRGEDRRLREIKISEVCVIQNQMLDMQGSIFGDS</sequence>
<evidence type="ECO:0000313" key="1">
    <source>
        <dbReference type="EMBL" id="GIY86105.1"/>
    </source>
</evidence>
<protein>
    <submittedName>
        <fullName evidence="1">Uncharacterized protein</fullName>
    </submittedName>
</protein>
<keyword evidence="2" id="KW-1185">Reference proteome</keyword>
<comment type="caution">
    <text evidence="1">The sequence shown here is derived from an EMBL/GenBank/DDBJ whole genome shotgun (WGS) entry which is preliminary data.</text>
</comment>
<gene>
    <name evidence="1" type="ORF">CEXT_457981</name>
</gene>
<dbReference type="AlphaFoldDB" id="A0AAV4WW03"/>
<evidence type="ECO:0000313" key="2">
    <source>
        <dbReference type="Proteomes" id="UP001054945"/>
    </source>
</evidence>
<organism evidence="1 2">
    <name type="scientific">Caerostris extrusa</name>
    <name type="common">Bark spider</name>
    <name type="synonym">Caerostris bankana</name>
    <dbReference type="NCBI Taxonomy" id="172846"/>
    <lineage>
        <taxon>Eukaryota</taxon>
        <taxon>Metazoa</taxon>
        <taxon>Ecdysozoa</taxon>
        <taxon>Arthropoda</taxon>
        <taxon>Chelicerata</taxon>
        <taxon>Arachnida</taxon>
        <taxon>Araneae</taxon>
        <taxon>Araneomorphae</taxon>
        <taxon>Entelegynae</taxon>
        <taxon>Araneoidea</taxon>
        <taxon>Araneidae</taxon>
        <taxon>Caerostris</taxon>
    </lineage>
</organism>
<dbReference type="Proteomes" id="UP001054945">
    <property type="component" value="Unassembled WGS sequence"/>
</dbReference>
<name>A0AAV4WW03_CAEEX</name>